<organism evidence="1">
    <name type="scientific">marine sediment metagenome</name>
    <dbReference type="NCBI Taxonomy" id="412755"/>
    <lineage>
        <taxon>unclassified sequences</taxon>
        <taxon>metagenomes</taxon>
        <taxon>ecological metagenomes</taxon>
    </lineage>
</organism>
<proteinExistence type="predicted"/>
<gene>
    <name evidence="1" type="ORF">LCGC14_1214840</name>
</gene>
<evidence type="ECO:0008006" key="2">
    <source>
        <dbReference type="Google" id="ProtNLM"/>
    </source>
</evidence>
<comment type="caution">
    <text evidence="1">The sequence shown here is derived from an EMBL/GenBank/DDBJ whole genome shotgun (WGS) entry which is preliminary data.</text>
</comment>
<dbReference type="AlphaFoldDB" id="A0A0F9LD79"/>
<accession>A0A0F9LD79</accession>
<reference evidence="1" key="1">
    <citation type="journal article" date="2015" name="Nature">
        <title>Complex archaea that bridge the gap between prokaryotes and eukaryotes.</title>
        <authorList>
            <person name="Spang A."/>
            <person name="Saw J.H."/>
            <person name="Jorgensen S.L."/>
            <person name="Zaremba-Niedzwiedzka K."/>
            <person name="Martijn J."/>
            <person name="Lind A.E."/>
            <person name="van Eijk R."/>
            <person name="Schleper C."/>
            <person name="Guy L."/>
            <person name="Ettema T.J."/>
        </authorList>
    </citation>
    <scope>NUCLEOTIDE SEQUENCE</scope>
</reference>
<name>A0A0F9LD79_9ZZZZ</name>
<dbReference type="EMBL" id="LAZR01006348">
    <property type="protein sequence ID" value="KKM92809.1"/>
    <property type="molecule type" value="Genomic_DNA"/>
</dbReference>
<evidence type="ECO:0000313" key="1">
    <source>
        <dbReference type="EMBL" id="KKM92809.1"/>
    </source>
</evidence>
<sequence length="155" mass="17907">MNKPKRESPIILKAFEYYYKLGADRRLVTVARRFKKSPQAVHAWAKAYKWNSRADEMDRDVQKKSLESFDNLLITAKEENLKIIRAAKISLVNQMKRLQVKGQNFPVTLADFERLAKLELLMLGDPTERISDDTITGLVKRAAESIRSRNNPKSD</sequence>
<protein>
    <recommendedName>
        <fullName evidence="2">Terminase small subunit</fullName>
    </recommendedName>
</protein>